<reference evidence="2" key="1">
    <citation type="journal article" date="2019" name="Int. J. Syst. Evol. Microbiol.">
        <title>The Global Catalogue of Microorganisms (GCM) 10K type strain sequencing project: providing services to taxonomists for standard genome sequencing and annotation.</title>
        <authorList>
            <consortium name="The Broad Institute Genomics Platform"/>
            <consortium name="The Broad Institute Genome Sequencing Center for Infectious Disease"/>
            <person name="Wu L."/>
            <person name="Ma J."/>
        </authorList>
    </citation>
    <scope>NUCLEOTIDE SEQUENCE [LARGE SCALE GENOMIC DNA]</scope>
    <source>
        <strain evidence="2">JCM 31406</strain>
    </source>
</reference>
<evidence type="ECO:0000313" key="2">
    <source>
        <dbReference type="Proteomes" id="UP000620633"/>
    </source>
</evidence>
<dbReference type="Proteomes" id="UP000620633">
    <property type="component" value="Unassembled WGS sequence"/>
</dbReference>
<dbReference type="EMBL" id="BMQO01000001">
    <property type="protein sequence ID" value="GGS14511.1"/>
    <property type="molecule type" value="Genomic_DNA"/>
</dbReference>
<gene>
    <name evidence="1" type="ORF">GCM10008961_02200</name>
</gene>
<accession>A0ABQ2SAD4</accession>
<organism evidence="1 2">
    <name type="scientific">Deinococcus knuensis</name>
    <dbReference type="NCBI Taxonomy" id="1837380"/>
    <lineage>
        <taxon>Bacteria</taxon>
        <taxon>Thermotogati</taxon>
        <taxon>Deinococcota</taxon>
        <taxon>Deinococci</taxon>
        <taxon>Deinococcales</taxon>
        <taxon>Deinococcaceae</taxon>
        <taxon>Deinococcus</taxon>
    </lineage>
</organism>
<evidence type="ECO:0000313" key="1">
    <source>
        <dbReference type="EMBL" id="GGS14511.1"/>
    </source>
</evidence>
<protein>
    <submittedName>
        <fullName evidence="1">Uncharacterized protein</fullName>
    </submittedName>
</protein>
<name>A0ABQ2SAD4_9DEIO</name>
<keyword evidence="2" id="KW-1185">Reference proteome</keyword>
<comment type="caution">
    <text evidence="1">The sequence shown here is derived from an EMBL/GenBank/DDBJ whole genome shotgun (WGS) entry which is preliminary data.</text>
</comment>
<sequence length="121" mass="12740">MNGGRVRRVFLRFQTGKVCRAARATIGEGEDLEDPLLTPWPLHRGVQVEARAAPLELGGPGGPGNRHPMVIVARNLGRWGRAVRPGSGPVGGQGATVTIWGKVAPCPCPHDLGNDLPPSAK</sequence>
<proteinExistence type="predicted"/>